<dbReference type="GO" id="GO:0002116">
    <property type="term" value="C:semaphorin receptor complex"/>
    <property type="evidence" value="ECO:0007669"/>
    <property type="project" value="TreeGrafter"/>
</dbReference>
<dbReference type="PANTHER" id="PTHR22625:SF61">
    <property type="entry name" value="HEPATOCYTE GROWTH FACTOR RECEPTOR"/>
    <property type="match status" value="1"/>
</dbReference>
<keyword evidence="2" id="KW-0732">Signal</keyword>
<comment type="caution">
    <text evidence="4">The sequence shown here is derived from an EMBL/GenBank/DDBJ whole genome shotgun (WGS) entry which is preliminary data.</text>
</comment>
<evidence type="ECO:0000259" key="3">
    <source>
        <dbReference type="PROSITE" id="PS51004"/>
    </source>
</evidence>
<dbReference type="GO" id="GO:0005886">
    <property type="term" value="C:plasma membrane"/>
    <property type="evidence" value="ECO:0007669"/>
    <property type="project" value="TreeGrafter"/>
</dbReference>
<keyword evidence="5" id="KW-1185">Reference proteome</keyword>
<dbReference type="InterPro" id="IPR001627">
    <property type="entry name" value="Semap_dom"/>
</dbReference>
<dbReference type="SMART" id="SM00630">
    <property type="entry name" value="Sema"/>
    <property type="match status" value="1"/>
</dbReference>
<evidence type="ECO:0000256" key="2">
    <source>
        <dbReference type="SAM" id="SignalP"/>
    </source>
</evidence>
<evidence type="ECO:0000313" key="4">
    <source>
        <dbReference type="EMBL" id="KAK8784000.1"/>
    </source>
</evidence>
<dbReference type="AlphaFoldDB" id="A0AAQ4F9U0"/>
<dbReference type="PROSITE" id="PS51004">
    <property type="entry name" value="SEMA"/>
    <property type="match status" value="1"/>
</dbReference>
<dbReference type="Proteomes" id="UP001321473">
    <property type="component" value="Unassembled WGS sequence"/>
</dbReference>
<feature type="signal peptide" evidence="2">
    <location>
        <begin position="1"/>
        <end position="16"/>
    </location>
</feature>
<evidence type="ECO:0000256" key="1">
    <source>
        <dbReference type="PROSITE-ProRule" id="PRU00352"/>
    </source>
</evidence>
<comment type="caution">
    <text evidence="1">Lacks conserved residue(s) required for the propagation of feature annotation.</text>
</comment>
<feature type="chain" id="PRO_5042924781" description="Sema domain-containing protein" evidence="2">
    <location>
        <begin position="17"/>
        <end position="370"/>
    </location>
</feature>
<dbReference type="Gene3D" id="2.130.10.10">
    <property type="entry name" value="YVTN repeat-like/Quinoprotein amine dehydrogenase"/>
    <property type="match status" value="1"/>
</dbReference>
<gene>
    <name evidence="4" type="ORF">V5799_009635</name>
</gene>
<dbReference type="GO" id="GO:0017154">
    <property type="term" value="F:semaphorin receptor activity"/>
    <property type="evidence" value="ECO:0007669"/>
    <property type="project" value="InterPro"/>
</dbReference>
<sequence length="370" mass="40934">MTQFSVAFVLVLMVSGHKTFGNSSVIKTFRPPAGPAQNLLYVNLYQNGGAILVAGGRNALYMLSAKDLSTRAIYKTGPVMDSVLCPPYPIECDHDSNRTTTDTYNRVLLQLGTEPLLLACGTTSQGICSIHDLQHDLNVTTNMDRGLRDNYVASKRSTVAFFGTGINENVLFAASAYDGRPLGFHPYAVSARMLNYSGFFSLLSSNGRKTSFVNVVERLKPTLQIFYLYGFSHNGFAYFVTVRRQAKSRGITRTWLSRVCESDKSFRTYMEMPIQCSRERASLIATSATVGPRAILLLSDTTHHLVSLNFSKHGTTGIQRSTVIDDSGAYGYFLIGEEDSLLSLSLLYCILKMSLLPPQKSRTLIKYIDL</sequence>
<dbReference type="InterPro" id="IPR036352">
    <property type="entry name" value="Semap_dom_sf"/>
</dbReference>
<accession>A0AAQ4F9U0</accession>
<dbReference type="PANTHER" id="PTHR22625">
    <property type="entry name" value="PLEXIN"/>
    <property type="match status" value="1"/>
</dbReference>
<dbReference type="GO" id="GO:0030334">
    <property type="term" value="P:regulation of cell migration"/>
    <property type="evidence" value="ECO:0007669"/>
    <property type="project" value="TreeGrafter"/>
</dbReference>
<proteinExistence type="predicted"/>
<evidence type="ECO:0000313" key="5">
    <source>
        <dbReference type="Proteomes" id="UP001321473"/>
    </source>
</evidence>
<dbReference type="SUPFAM" id="SSF101912">
    <property type="entry name" value="Sema domain"/>
    <property type="match status" value="1"/>
</dbReference>
<dbReference type="InterPro" id="IPR015943">
    <property type="entry name" value="WD40/YVTN_repeat-like_dom_sf"/>
</dbReference>
<reference evidence="4 5" key="1">
    <citation type="journal article" date="2023" name="Arcadia Sci">
        <title>De novo assembly of a long-read Amblyomma americanum tick genome.</title>
        <authorList>
            <person name="Chou S."/>
            <person name="Poskanzer K.E."/>
            <person name="Rollins M."/>
            <person name="Thuy-Boun P.S."/>
        </authorList>
    </citation>
    <scope>NUCLEOTIDE SEQUENCE [LARGE SCALE GENOMIC DNA]</scope>
    <source>
        <strain evidence="4">F_SG_1</strain>
        <tissue evidence="4">Salivary glands</tissue>
    </source>
</reference>
<name>A0AAQ4F9U0_AMBAM</name>
<feature type="domain" description="Sema" evidence="3">
    <location>
        <begin position="9"/>
        <end position="370"/>
    </location>
</feature>
<dbReference type="InterPro" id="IPR031148">
    <property type="entry name" value="Plexin"/>
</dbReference>
<organism evidence="4 5">
    <name type="scientific">Amblyomma americanum</name>
    <name type="common">Lone star tick</name>
    <dbReference type="NCBI Taxonomy" id="6943"/>
    <lineage>
        <taxon>Eukaryota</taxon>
        <taxon>Metazoa</taxon>
        <taxon>Ecdysozoa</taxon>
        <taxon>Arthropoda</taxon>
        <taxon>Chelicerata</taxon>
        <taxon>Arachnida</taxon>
        <taxon>Acari</taxon>
        <taxon>Parasitiformes</taxon>
        <taxon>Ixodida</taxon>
        <taxon>Ixodoidea</taxon>
        <taxon>Ixodidae</taxon>
        <taxon>Amblyomminae</taxon>
        <taxon>Amblyomma</taxon>
    </lineage>
</organism>
<dbReference type="EMBL" id="JARKHS020004944">
    <property type="protein sequence ID" value="KAK8784000.1"/>
    <property type="molecule type" value="Genomic_DNA"/>
</dbReference>
<protein>
    <recommendedName>
        <fullName evidence="3">Sema domain-containing protein</fullName>
    </recommendedName>
</protein>